<evidence type="ECO:0000313" key="1">
    <source>
        <dbReference type="EMBL" id="AVP98756.1"/>
    </source>
</evidence>
<reference evidence="1 2" key="2">
    <citation type="submission" date="2018-03" db="EMBL/GenBank/DDBJ databases">
        <authorList>
            <person name="Keele B.F."/>
        </authorList>
    </citation>
    <scope>NUCLEOTIDE SEQUENCE [LARGE SCALE GENOMIC DNA]</scope>
    <source>
        <strain evidence="1 2">D13</strain>
    </source>
</reference>
<dbReference type="AlphaFoldDB" id="A0A2P1PV76"/>
<protein>
    <submittedName>
        <fullName evidence="1">Uncharacterized protein</fullName>
    </submittedName>
</protein>
<dbReference type="EMBL" id="CP027860">
    <property type="protein sequence ID" value="AVP98756.1"/>
    <property type="molecule type" value="Genomic_DNA"/>
</dbReference>
<proteinExistence type="predicted"/>
<dbReference type="Proteomes" id="UP000241074">
    <property type="component" value="Chromosome"/>
</dbReference>
<name>A0A2P1PV76_9GAMM</name>
<gene>
    <name evidence="1" type="ORF">C7S18_16860</name>
</gene>
<keyword evidence="2" id="KW-1185">Reference proteome</keyword>
<evidence type="ECO:0000313" key="2">
    <source>
        <dbReference type="Proteomes" id="UP000241074"/>
    </source>
</evidence>
<dbReference type="KEGG" id="xba:C7S18_16860"/>
<accession>A0A2P1PV76</accession>
<organism evidence="1 2">
    <name type="scientific">Ahniella affigens</name>
    <dbReference type="NCBI Taxonomy" id="2021234"/>
    <lineage>
        <taxon>Bacteria</taxon>
        <taxon>Pseudomonadati</taxon>
        <taxon>Pseudomonadota</taxon>
        <taxon>Gammaproteobacteria</taxon>
        <taxon>Lysobacterales</taxon>
        <taxon>Rhodanobacteraceae</taxon>
        <taxon>Ahniella</taxon>
    </lineage>
</organism>
<sequence length="426" mass="47659">MMLLFADELKAKLYAGHGKEHFLRTSYDFSTAGKSDQVRGTLYDPAELPENVRDLGFRHAPHAVKCEWMQSHAFFWLYGKGDPSQRIMHFDANQRSLRPDEDWLQEFRSQVESIKPPFSTVATINFLEQYLRVAFSQADRLGSTYIMKTPYSATYQTRDSTKGLLCSVVSEISESKIGIRSVQMSTQAKGTSSEEGTFTFLADARVIPGTSSTRVEALNELAERGFDAATSRLHQQGCELQRKPFSIDRFGSRTLFLSVNFDWMLKSRTDLLGQIKRLAIEFGFVLVLAHDDHVPPFLAPLWKPRARITENILGLISACDGFLQILSANVSPSARQTSPETPASAGWLLFESGAANALQKPCEVCFDSSVKWDEGQFNERLGTEAGRVVTMFDGNSSDKDVTNSIRNAVARIHKQCVERSTKSAKP</sequence>
<reference evidence="1 2" key="1">
    <citation type="submission" date="2018-03" db="EMBL/GenBank/DDBJ databases">
        <title>Ahniella affigens gen. nov., sp. nov., a gammaproteobacterium isolated from sandy soil near a stream.</title>
        <authorList>
            <person name="Ko Y."/>
            <person name="Kim J.-H."/>
        </authorList>
    </citation>
    <scope>NUCLEOTIDE SEQUENCE [LARGE SCALE GENOMIC DNA]</scope>
    <source>
        <strain evidence="1 2">D13</strain>
    </source>
</reference>